<dbReference type="Pfam" id="PF04055">
    <property type="entry name" value="Radical_SAM"/>
    <property type="match status" value="1"/>
</dbReference>
<dbReference type="EMBL" id="QJTD01000001">
    <property type="protein sequence ID" value="PYE82590.1"/>
    <property type="molecule type" value="Genomic_DNA"/>
</dbReference>
<evidence type="ECO:0000313" key="17">
    <source>
        <dbReference type="EMBL" id="PYE82590.1"/>
    </source>
</evidence>
<evidence type="ECO:0000256" key="2">
    <source>
        <dbReference type="ARBA" id="ARBA00022485"/>
    </source>
</evidence>
<dbReference type="InterPro" id="IPR038135">
    <property type="entry name" value="Methylthiotransferase_N_sf"/>
</dbReference>
<reference evidence="17 18" key="1">
    <citation type="submission" date="2018-06" db="EMBL/GenBank/DDBJ databases">
        <title>Genomic Encyclopedia of Type Strains, Phase III (KMG-III): the genomes of soil and plant-associated and newly described type strains.</title>
        <authorList>
            <person name="Whitman W."/>
        </authorList>
    </citation>
    <scope>NUCLEOTIDE SEQUENCE [LARGE SCALE GENOMIC DNA]</scope>
    <source>
        <strain evidence="17 18">CECT 7945</strain>
    </source>
</reference>
<comment type="function">
    <text evidence="1 13">Catalyzes the methylthiolation of N6-(dimethylallyl)adenosine (i(6)A), leading to the formation of 2-methylthio-N6-(dimethylallyl)adenosine (ms(2)i(6)A) at position 37 in tRNAs that read codons beginning with uridine.</text>
</comment>
<evidence type="ECO:0000256" key="7">
    <source>
        <dbReference type="ARBA" id="ARBA00023004"/>
    </source>
</evidence>
<keyword evidence="13" id="KW-0819">tRNA processing</keyword>
<dbReference type="NCBIfam" id="TIGR01574">
    <property type="entry name" value="miaB-methiolase"/>
    <property type="match status" value="1"/>
</dbReference>
<keyword evidence="5 13" id="KW-0949">S-adenosyl-L-methionine</keyword>
<dbReference type="PANTHER" id="PTHR43020:SF2">
    <property type="entry name" value="MITOCHONDRIAL TRNA METHYLTHIOTRANSFERASE CDK5RAP1"/>
    <property type="match status" value="1"/>
</dbReference>
<name>A0A2V4XH60_9FLAO</name>
<dbReference type="Proteomes" id="UP000248054">
    <property type="component" value="Unassembled WGS sequence"/>
</dbReference>
<comment type="catalytic activity">
    <reaction evidence="13">
        <text>N(6)-dimethylallyladenosine(37) in tRNA + (sulfur carrier)-SH + AH2 + 2 S-adenosyl-L-methionine = 2-methylsulfanyl-N(6)-dimethylallyladenosine(37) in tRNA + (sulfur carrier)-H + 5'-deoxyadenosine + L-methionine + A + S-adenosyl-L-homocysteine + 2 H(+)</text>
        <dbReference type="Rhea" id="RHEA:37067"/>
        <dbReference type="Rhea" id="RHEA-COMP:10375"/>
        <dbReference type="Rhea" id="RHEA-COMP:10376"/>
        <dbReference type="Rhea" id="RHEA-COMP:14737"/>
        <dbReference type="Rhea" id="RHEA-COMP:14739"/>
        <dbReference type="ChEBI" id="CHEBI:13193"/>
        <dbReference type="ChEBI" id="CHEBI:15378"/>
        <dbReference type="ChEBI" id="CHEBI:17319"/>
        <dbReference type="ChEBI" id="CHEBI:17499"/>
        <dbReference type="ChEBI" id="CHEBI:29917"/>
        <dbReference type="ChEBI" id="CHEBI:57844"/>
        <dbReference type="ChEBI" id="CHEBI:57856"/>
        <dbReference type="ChEBI" id="CHEBI:59789"/>
        <dbReference type="ChEBI" id="CHEBI:64428"/>
        <dbReference type="ChEBI" id="CHEBI:74415"/>
        <dbReference type="ChEBI" id="CHEBI:74417"/>
        <dbReference type="EC" id="2.8.4.3"/>
    </reaction>
</comment>
<dbReference type="AlphaFoldDB" id="A0A2V4XH60"/>
<evidence type="ECO:0000256" key="12">
    <source>
        <dbReference type="ARBA" id="ARBA00081141"/>
    </source>
</evidence>
<gene>
    <name evidence="13" type="primary">miaB</name>
    <name evidence="17" type="ORF">DFQ11_10115</name>
</gene>
<feature type="domain" description="MTTase N-terminal" evidence="15">
    <location>
        <begin position="37"/>
        <end position="153"/>
    </location>
</feature>
<dbReference type="SMART" id="SM00729">
    <property type="entry name" value="Elp3"/>
    <property type="match status" value="1"/>
</dbReference>
<dbReference type="InterPro" id="IPR023404">
    <property type="entry name" value="rSAM_horseshoe"/>
</dbReference>
<dbReference type="SFLD" id="SFLDG01061">
    <property type="entry name" value="methylthiotransferase"/>
    <property type="match status" value="1"/>
</dbReference>
<dbReference type="HAMAP" id="MF_01864">
    <property type="entry name" value="tRNA_metthiotr_MiaB"/>
    <property type="match status" value="1"/>
</dbReference>
<evidence type="ECO:0000256" key="6">
    <source>
        <dbReference type="ARBA" id="ARBA00022723"/>
    </source>
</evidence>
<keyword evidence="6 13" id="KW-0479">Metal-binding</keyword>
<evidence type="ECO:0000256" key="4">
    <source>
        <dbReference type="ARBA" id="ARBA00022679"/>
    </source>
</evidence>
<evidence type="ECO:0000256" key="10">
    <source>
        <dbReference type="ARBA" id="ARBA00068570"/>
    </source>
</evidence>
<feature type="binding site" evidence="13">
    <location>
        <position position="82"/>
    </location>
    <ligand>
        <name>[4Fe-4S] cluster</name>
        <dbReference type="ChEBI" id="CHEBI:49883"/>
        <label>1</label>
    </ligand>
</feature>
<dbReference type="InterPro" id="IPR002792">
    <property type="entry name" value="TRAM_dom"/>
</dbReference>
<dbReference type="SFLD" id="SFLDG01082">
    <property type="entry name" value="B12-binding_domain_containing"/>
    <property type="match status" value="1"/>
</dbReference>
<dbReference type="InterPro" id="IPR020612">
    <property type="entry name" value="Methylthiotransferase_CS"/>
</dbReference>
<dbReference type="GO" id="GO:0035597">
    <property type="term" value="F:tRNA-2-methylthio-N(6)-dimethylallyladenosine(37) synthase activity"/>
    <property type="evidence" value="ECO:0007669"/>
    <property type="project" value="UniProtKB-EC"/>
</dbReference>
<accession>A0A2V4XH60</accession>
<dbReference type="CDD" id="cd01335">
    <property type="entry name" value="Radical_SAM"/>
    <property type="match status" value="1"/>
</dbReference>
<dbReference type="SFLD" id="SFLDF00413">
    <property type="entry name" value="CDK5RAP1"/>
    <property type="match status" value="1"/>
</dbReference>
<dbReference type="InterPro" id="IPR058240">
    <property type="entry name" value="rSAM_sf"/>
</dbReference>
<dbReference type="Gene3D" id="3.80.30.20">
    <property type="entry name" value="tm_1862 like domain"/>
    <property type="match status" value="1"/>
</dbReference>
<keyword evidence="4 13" id="KW-0808">Transferase</keyword>
<evidence type="ECO:0000256" key="5">
    <source>
        <dbReference type="ARBA" id="ARBA00022691"/>
    </source>
</evidence>
<dbReference type="InterPro" id="IPR005839">
    <property type="entry name" value="Methylthiotransferase"/>
</dbReference>
<dbReference type="SFLD" id="SFLDS00029">
    <property type="entry name" value="Radical_SAM"/>
    <property type="match status" value="1"/>
</dbReference>
<dbReference type="PANTHER" id="PTHR43020">
    <property type="entry name" value="CDK5 REGULATORY SUBUNIT-ASSOCIATED PROTEIN 1"/>
    <property type="match status" value="1"/>
</dbReference>
<feature type="binding site" evidence="13">
    <location>
        <position position="195"/>
    </location>
    <ligand>
        <name>[4Fe-4S] cluster</name>
        <dbReference type="ChEBI" id="CHEBI:49883"/>
        <label>2</label>
        <note>4Fe-4S-S-AdoMet</note>
    </ligand>
</feature>
<evidence type="ECO:0000259" key="14">
    <source>
        <dbReference type="PROSITE" id="PS50926"/>
    </source>
</evidence>
<dbReference type="EC" id="2.8.4.3" evidence="9 13"/>
<organism evidence="17 18">
    <name type="scientific">Winogradskyella epiphytica</name>
    <dbReference type="NCBI Taxonomy" id="262005"/>
    <lineage>
        <taxon>Bacteria</taxon>
        <taxon>Pseudomonadati</taxon>
        <taxon>Bacteroidota</taxon>
        <taxon>Flavobacteriia</taxon>
        <taxon>Flavobacteriales</taxon>
        <taxon>Flavobacteriaceae</taxon>
        <taxon>Winogradskyella</taxon>
    </lineage>
</organism>
<feature type="binding site" evidence="13">
    <location>
        <position position="116"/>
    </location>
    <ligand>
        <name>[4Fe-4S] cluster</name>
        <dbReference type="ChEBI" id="CHEBI:49883"/>
        <label>1</label>
    </ligand>
</feature>
<evidence type="ECO:0000259" key="15">
    <source>
        <dbReference type="PROSITE" id="PS51449"/>
    </source>
</evidence>
<dbReference type="NCBIfam" id="TIGR00089">
    <property type="entry name" value="MiaB/RimO family radical SAM methylthiotransferase"/>
    <property type="match status" value="1"/>
</dbReference>
<comment type="similarity">
    <text evidence="13">Belongs to the methylthiotransferase family. MiaB subfamily.</text>
</comment>
<evidence type="ECO:0000256" key="9">
    <source>
        <dbReference type="ARBA" id="ARBA00033765"/>
    </source>
</evidence>
<evidence type="ECO:0000256" key="11">
    <source>
        <dbReference type="ARBA" id="ARBA00080698"/>
    </source>
</evidence>
<evidence type="ECO:0000259" key="16">
    <source>
        <dbReference type="PROSITE" id="PS51918"/>
    </source>
</evidence>
<dbReference type="FunFam" id="3.80.30.20:FF:000001">
    <property type="entry name" value="tRNA-2-methylthio-N(6)-dimethylallyladenosine synthase 2"/>
    <property type="match status" value="1"/>
</dbReference>
<feature type="binding site" evidence="13">
    <location>
        <position position="198"/>
    </location>
    <ligand>
        <name>[4Fe-4S] cluster</name>
        <dbReference type="ChEBI" id="CHEBI:49883"/>
        <label>2</label>
        <note>4Fe-4S-S-AdoMet</note>
    </ligand>
</feature>
<keyword evidence="8 13" id="KW-0411">Iron-sulfur</keyword>
<dbReference type="InterPro" id="IPR006638">
    <property type="entry name" value="Elp3/MiaA/NifB-like_rSAM"/>
</dbReference>
<evidence type="ECO:0000256" key="1">
    <source>
        <dbReference type="ARBA" id="ARBA00003234"/>
    </source>
</evidence>
<dbReference type="Pfam" id="PF00919">
    <property type="entry name" value="UPF0004"/>
    <property type="match status" value="1"/>
</dbReference>
<evidence type="ECO:0000256" key="8">
    <source>
        <dbReference type="ARBA" id="ARBA00023014"/>
    </source>
</evidence>
<dbReference type="SFLD" id="SFLDF00273">
    <property type="entry name" value="(dimethylallyl)adenosine_tRNA"/>
    <property type="match status" value="1"/>
</dbReference>
<dbReference type="GO" id="GO:0005829">
    <property type="term" value="C:cytosol"/>
    <property type="evidence" value="ECO:0007669"/>
    <property type="project" value="TreeGrafter"/>
</dbReference>
<dbReference type="PROSITE" id="PS50926">
    <property type="entry name" value="TRAM"/>
    <property type="match status" value="1"/>
</dbReference>
<evidence type="ECO:0000256" key="3">
    <source>
        <dbReference type="ARBA" id="ARBA00022490"/>
    </source>
</evidence>
<dbReference type="GO" id="GO:0046872">
    <property type="term" value="F:metal ion binding"/>
    <property type="evidence" value="ECO:0007669"/>
    <property type="project" value="UniProtKB-KW"/>
</dbReference>
<dbReference type="PROSITE" id="PS51449">
    <property type="entry name" value="MTTASE_N"/>
    <property type="match status" value="1"/>
</dbReference>
<feature type="binding site" evidence="13">
    <location>
        <position position="46"/>
    </location>
    <ligand>
        <name>[4Fe-4S] cluster</name>
        <dbReference type="ChEBI" id="CHEBI:49883"/>
        <label>1</label>
    </ligand>
</feature>
<keyword evidence="3 13" id="KW-0963">Cytoplasm</keyword>
<keyword evidence="18" id="KW-1185">Reference proteome</keyword>
<dbReference type="Gene3D" id="3.40.50.12160">
    <property type="entry name" value="Methylthiotransferase, N-terminal domain"/>
    <property type="match status" value="1"/>
</dbReference>
<sequence length="494" mass="56460">MQAQYDLRYTRQLMEKIIDETKQGETLVLDNKEGNQRKLFIESYGCAMNFSDSEIVASILSNQGYNTTKVLEEADLVLVNTCSIRDKAEQTVRKRLQEYNAVKRINPKMKVGVLGCMAERLKTKFLEEEKIVDLVVGPDAYKDLPNLLAEVDEGRDAINVILSKEETYGDISPVRLNSNGVTAFVSITRGCDNMCTFCVVPFTRGRERSRDPQSIVEEVNDLWSKGFKEITLLGQNVDSYLWYGGGLKKDFDKASDLQKATAVNFANLLELCAKAQPKMRIRFSTSNPQDFTIDVIETMAKYNNICKHIHLPVQSGSDRILKEMNRLHTREEYFSIIDNIRRLIPECSISQDLIAGFPTETEQDHQDTLSLMEYVKYNFGYMFTYSERPGTLAGRKMEDDVPEETKKRRLNDIVQLQRKHSEIRTRQHLNKTVEILIEKESKKSDLEWSGRTSDNTVAVFPKEHYKVGDFVNVHITDCTSATLIGKAVGYSENN</sequence>
<proteinExistence type="inferred from homology"/>
<evidence type="ECO:0000313" key="18">
    <source>
        <dbReference type="Proteomes" id="UP000248054"/>
    </source>
</evidence>
<keyword evidence="2 13" id="KW-0004">4Fe-4S</keyword>
<protein>
    <recommendedName>
        <fullName evidence="10 13">tRNA-2-methylthio-N(6)-dimethylallyladenosine synthase</fullName>
        <ecNumber evidence="9 13">2.8.4.3</ecNumber>
    </recommendedName>
    <alternativeName>
        <fullName evidence="12 13">(Dimethylallyl)adenosine tRNA methylthiotransferase MiaB</fullName>
    </alternativeName>
    <alternativeName>
        <fullName evidence="11 13">tRNA-i(6)A37 methylthiotransferase</fullName>
    </alternativeName>
</protein>
<feature type="domain" description="Radical SAM core" evidence="16">
    <location>
        <begin position="177"/>
        <end position="424"/>
    </location>
</feature>
<dbReference type="PROSITE" id="PS01278">
    <property type="entry name" value="MTTASE_RADICAL"/>
    <property type="match status" value="1"/>
</dbReference>
<comment type="cofactor">
    <cofactor evidence="13">
        <name>[4Fe-4S] cluster</name>
        <dbReference type="ChEBI" id="CHEBI:49883"/>
    </cofactor>
    <text evidence="13">Binds 2 [4Fe-4S] clusters. One cluster is coordinated with 3 cysteines and an exchangeable S-adenosyl-L-methionine.</text>
</comment>
<comment type="subcellular location">
    <subcellularLocation>
        <location evidence="13">Cytoplasm</location>
    </subcellularLocation>
</comment>
<keyword evidence="7 13" id="KW-0408">Iron</keyword>
<dbReference type="InterPro" id="IPR013848">
    <property type="entry name" value="Methylthiotransferase_N"/>
</dbReference>
<dbReference type="GO" id="GO:0051539">
    <property type="term" value="F:4 iron, 4 sulfur cluster binding"/>
    <property type="evidence" value="ECO:0007669"/>
    <property type="project" value="UniProtKB-UniRule"/>
</dbReference>
<evidence type="ECO:0000256" key="13">
    <source>
        <dbReference type="HAMAP-Rule" id="MF_01864"/>
    </source>
</evidence>
<feature type="binding site" evidence="13">
    <location>
        <position position="191"/>
    </location>
    <ligand>
        <name>[4Fe-4S] cluster</name>
        <dbReference type="ChEBI" id="CHEBI:49883"/>
        <label>2</label>
        <note>4Fe-4S-S-AdoMet</note>
    </ligand>
</feature>
<comment type="caution">
    <text evidence="17">The sequence shown here is derived from an EMBL/GenBank/DDBJ whole genome shotgun (WGS) entry which is preliminary data.</text>
</comment>
<feature type="domain" description="TRAM" evidence="14">
    <location>
        <begin position="426"/>
        <end position="489"/>
    </location>
</feature>
<dbReference type="PROSITE" id="PS51918">
    <property type="entry name" value="RADICAL_SAM"/>
    <property type="match status" value="1"/>
</dbReference>
<dbReference type="FunFam" id="3.40.50.12160:FF:000003">
    <property type="entry name" value="CDK5 regulatory subunit-associated protein 1"/>
    <property type="match status" value="1"/>
</dbReference>
<dbReference type="SUPFAM" id="SSF102114">
    <property type="entry name" value="Radical SAM enzymes"/>
    <property type="match status" value="1"/>
</dbReference>
<dbReference type="Pfam" id="PF01938">
    <property type="entry name" value="TRAM"/>
    <property type="match status" value="1"/>
</dbReference>
<comment type="subunit">
    <text evidence="13">Monomer.</text>
</comment>
<dbReference type="InterPro" id="IPR007197">
    <property type="entry name" value="rSAM"/>
</dbReference>
<dbReference type="InterPro" id="IPR006463">
    <property type="entry name" value="MiaB_methiolase"/>
</dbReference>